<dbReference type="AlphaFoldDB" id="A0A1M5ZQ81"/>
<proteinExistence type="inferred from homology"/>
<reference evidence="7 8" key="1">
    <citation type="submission" date="2016-11" db="EMBL/GenBank/DDBJ databases">
        <authorList>
            <person name="Jaros S."/>
            <person name="Januszkiewicz K."/>
            <person name="Wedrychowicz H."/>
        </authorList>
    </citation>
    <scope>NUCLEOTIDE SEQUENCE [LARGE SCALE GENOMIC DNA]</scope>
    <source>
        <strain evidence="7 8">DSM 6191</strain>
    </source>
</reference>
<dbReference type="Gene3D" id="1.10.10.10">
    <property type="entry name" value="Winged helix-like DNA-binding domain superfamily/Winged helix DNA-binding domain"/>
    <property type="match status" value="1"/>
</dbReference>
<dbReference type="GO" id="GO:0016987">
    <property type="term" value="F:sigma factor activity"/>
    <property type="evidence" value="ECO:0007669"/>
    <property type="project" value="UniProtKB-KW"/>
</dbReference>
<dbReference type="Gene3D" id="1.10.1740.10">
    <property type="match status" value="1"/>
</dbReference>
<dbReference type="GO" id="GO:0006352">
    <property type="term" value="P:DNA-templated transcription initiation"/>
    <property type="evidence" value="ECO:0007669"/>
    <property type="project" value="InterPro"/>
</dbReference>
<evidence type="ECO:0000256" key="1">
    <source>
        <dbReference type="ARBA" id="ARBA00010641"/>
    </source>
</evidence>
<dbReference type="CDD" id="cd06171">
    <property type="entry name" value="Sigma70_r4"/>
    <property type="match status" value="1"/>
</dbReference>
<keyword evidence="4" id="KW-0804">Transcription</keyword>
<gene>
    <name evidence="7" type="ORF">SAMN02745941_03235</name>
</gene>
<dbReference type="InterPro" id="IPR036388">
    <property type="entry name" value="WH-like_DNA-bd_sf"/>
</dbReference>
<dbReference type="Pfam" id="PF04542">
    <property type="entry name" value="Sigma70_r2"/>
    <property type="match status" value="1"/>
</dbReference>
<evidence type="ECO:0000313" key="8">
    <source>
        <dbReference type="Proteomes" id="UP000184241"/>
    </source>
</evidence>
<evidence type="ECO:0000313" key="7">
    <source>
        <dbReference type="EMBL" id="SHI26351.1"/>
    </source>
</evidence>
<name>A0A1M5ZQ81_9CLOT</name>
<evidence type="ECO:0000256" key="3">
    <source>
        <dbReference type="ARBA" id="ARBA00023082"/>
    </source>
</evidence>
<dbReference type="InterPro" id="IPR014284">
    <property type="entry name" value="RNA_pol_sigma-70_dom"/>
</dbReference>
<dbReference type="RefSeq" id="WP_139259357.1">
    <property type="nucleotide sequence ID" value="NZ_FQXU01000010.1"/>
</dbReference>
<comment type="similarity">
    <text evidence="1">Belongs to the sigma-70 factor family. ECF subfamily.</text>
</comment>
<feature type="domain" description="RNA polymerase sigma factor 70 region 4 type 2" evidence="6">
    <location>
        <begin position="121"/>
        <end position="170"/>
    </location>
</feature>
<keyword evidence="3" id="KW-0731">Sigma factor</keyword>
<dbReference type="InterPro" id="IPR013324">
    <property type="entry name" value="RNA_pol_sigma_r3/r4-like"/>
</dbReference>
<dbReference type="GO" id="GO:0003677">
    <property type="term" value="F:DNA binding"/>
    <property type="evidence" value="ECO:0007669"/>
    <property type="project" value="InterPro"/>
</dbReference>
<evidence type="ECO:0000259" key="5">
    <source>
        <dbReference type="Pfam" id="PF04542"/>
    </source>
</evidence>
<dbReference type="EMBL" id="FQXU01000010">
    <property type="protein sequence ID" value="SHI26351.1"/>
    <property type="molecule type" value="Genomic_DNA"/>
</dbReference>
<evidence type="ECO:0000259" key="6">
    <source>
        <dbReference type="Pfam" id="PF08281"/>
    </source>
</evidence>
<sequence>MKVGENVISIYNMGLKREKTKEIGKEEFATLIETYKVSLYRVAKGILRNEYDVEDSVSESVLKAFKNLNKLKDKNNFKAWIMRILVNECYSILNKKKRVDLQDDMGVYDITYEDNHNGDMIDYINKLDKDSRVILTLFYYEDMSIKSISEVLEISNGTVKSRLSRSKEKLKKLLENSEWGVYNE</sequence>
<dbReference type="PANTHER" id="PTHR43133">
    <property type="entry name" value="RNA POLYMERASE ECF-TYPE SIGMA FACTO"/>
    <property type="match status" value="1"/>
</dbReference>
<accession>A0A1M5ZQ81</accession>
<dbReference type="SUPFAM" id="SSF88659">
    <property type="entry name" value="Sigma3 and sigma4 domains of RNA polymerase sigma factors"/>
    <property type="match status" value="1"/>
</dbReference>
<evidence type="ECO:0000256" key="2">
    <source>
        <dbReference type="ARBA" id="ARBA00023015"/>
    </source>
</evidence>
<evidence type="ECO:0000256" key="4">
    <source>
        <dbReference type="ARBA" id="ARBA00023163"/>
    </source>
</evidence>
<dbReference type="InterPro" id="IPR007627">
    <property type="entry name" value="RNA_pol_sigma70_r2"/>
</dbReference>
<dbReference type="NCBIfam" id="TIGR02937">
    <property type="entry name" value="sigma70-ECF"/>
    <property type="match status" value="1"/>
</dbReference>
<dbReference type="InterPro" id="IPR039425">
    <property type="entry name" value="RNA_pol_sigma-70-like"/>
</dbReference>
<dbReference type="PANTHER" id="PTHR43133:SF51">
    <property type="entry name" value="RNA POLYMERASE SIGMA FACTOR"/>
    <property type="match status" value="1"/>
</dbReference>
<dbReference type="InterPro" id="IPR013249">
    <property type="entry name" value="RNA_pol_sigma70_r4_t2"/>
</dbReference>
<protein>
    <submittedName>
        <fullName evidence="7">RNA polymerase sigma-70 factor, ECF subfamily</fullName>
    </submittedName>
</protein>
<feature type="domain" description="RNA polymerase sigma-70 region 2" evidence="5">
    <location>
        <begin position="31"/>
        <end position="98"/>
    </location>
</feature>
<dbReference type="SUPFAM" id="SSF88946">
    <property type="entry name" value="Sigma2 domain of RNA polymerase sigma factors"/>
    <property type="match status" value="1"/>
</dbReference>
<keyword evidence="2" id="KW-0805">Transcription regulation</keyword>
<organism evidence="7 8">
    <name type="scientific">Clostridium intestinale DSM 6191</name>
    <dbReference type="NCBI Taxonomy" id="1121320"/>
    <lineage>
        <taxon>Bacteria</taxon>
        <taxon>Bacillati</taxon>
        <taxon>Bacillota</taxon>
        <taxon>Clostridia</taxon>
        <taxon>Eubacteriales</taxon>
        <taxon>Clostridiaceae</taxon>
        <taxon>Clostridium</taxon>
    </lineage>
</organism>
<dbReference type="Proteomes" id="UP000184241">
    <property type="component" value="Unassembled WGS sequence"/>
</dbReference>
<dbReference type="InterPro" id="IPR013325">
    <property type="entry name" value="RNA_pol_sigma_r2"/>
</dbReference>
<dbReference type="Pfam" id="PF08281">
    <property type="entry name" value="Sigma70_r4_2"/>
    <property type="match status" value="1"/>
</dbReference>